<dbReference type="Pfam" id="PF01844">
    <property type="entry name" value="HNH"/>
    <property type="match status" value="1"/>
</dbReference>
<dbReference type="GO" id="GO:0004519">
    <property type="term" value="F:endonuclease activity"/>
    <property type="evidence" value="ECO:0007669"/>
    <property type="project" value="UniProtKB-KW"/>
</dbReference>
<accession>A0A099KBE5</accession>
<dbReference type="RefSeq" id="WP_223303685.1">
    <property type="nucleotide sequence ID" value="NZ_JQED01000053.1"/>
</dbReference>
<keyword evidence="2" id="KW-0540">Nuclease</keyword>
<keyword evidence="2" id="KW-0378">Hydrolase</keyword>
<sequence>MIDRAVEFTPQELTQIRNKLQAPNFSNNSWSDEDIANIKSKIKEHYLTEQNTTCPYCKRNLQTRHGRSWDIEHIIPRSTVENFMFEPLNLCMACVDCNGAKSDKKITSSTARVNYPSRSGQFLIIHPHFDVYEDYIMVIREGFYYVALEAKGAKTMDICNLNRFYEFAGYGGDVDNDDEIAILSNQLSNIDNVQSKQRILLKIAELSIKSAVG</sequence>
<organism evidence="2 3">
    <name type="scientific">Colwellia psychrerythraea</name>
    <name type="common">Vibrio psychroerythus</name>
    <dbReference type="NCBI Taxonomy" id="28229"/>
    <lineage>
        <taxon>Bacteria</taxon>
        <taxon>Pseudomonadati</taxon>
        <taxon>Pseudomonadota</taxon>
        <taxon>Gammaproteobacteria</taxon>
        <taxon>Alteromonadales</taxon>
        <taxon>Colwelliaceae</taxon>
        <taxon>Colwellia</taxon>
    </lineage>
</organism>
<feature type="domain" description="HNH" evidence="1">
    <location>
        <begin position="54"/>
        <end position="104"/>
    </location>
</feature>
<dbReference type="Proteomes" id="UP000029843">
    <property type="component" value="Unassembled WGS sequence"/>
</dbReference>
<keyword evidence="2" id="KW-0255">Endonuclease</keyword>
<gene>
    <name evidence="2" type="ORF">ND2E_4369</name>
</gene>
<dbReference type="GO" id="GO:0008270">
    <property type="term" value="F:zinc ion binding"/>
    <property type="evidence" value="ECO:0007669"/>
    <property type="project" value="InterPro"/>
</dbReference>
<reference evidence="2 3" key="1">
    <citation type="submission" date="2014-08" db="EMBL/GenBank/DDBJ databases">
        <title>Genomic and Phenotypic Diversity of Colwellia psychrerythraea strains from Disparate Marine Basins.</title>
        <authorList>
            <person name="Techtmann S.M."/>
            <person name="Stelling S.C."/>
            <person name="Utturkar S.M."/>
            <person name="Alshibli N."/>
            <person name="Harris A."/>
            <person name="Brown S.D."/>
            <person name="Hazen T.C."/>
        </authorList>
    </citation>
    <scope>NUCLEOTIDE SEQUENCE [LARGE SCALE GENOMIC DNA]</scope>
    <source>
        <strain evidence="2 3">ND2E</strain>
    </source>
</reference>
<dbReference type="EMBL" id="JQED01000053">
    <property type="protein sequence ID" value="KGJ87631.1"/>
    <property type="molecule type" value="Genomic_DNA"/>
</dbReference>
<dbReference type="PATRIC" id="fig|28229.4.peg.3733"/>
<protein>
    <submittedName>
        <fullName evidence="2">HNH endonuclease</fullName>
    </submittedName>
</protein>
<dbReference type="GO" id="GO:0003676">
    <property type="term" value="F:nucleic acid binding"/>
    <property type="evidence" value="ECO:0007669"/>
    <property type="project" value="InterPro"/>
</dbReference>
<dbReference type="InterPro" id="IPR002711">
    <property type="entry name" value="HNH"/>
</dbReference>
<dbReference type="InterPro" id="IPR003615">
    <property type="entry name" value="HNH_nuc"/>
</dbReference>
<proteinExistence type="predicted"/>
<dbReference type="CDD" id="cd00085">
    <property type="entry name" value="HNHc"/>
    <property type="match status" value="1"/>
</dbReference>
<evidence type="ECO:0000259" key="1">
    <source>
        <dbReference type="Pfam" id="PF01844"/>
    </source>
</evidence>
<dbReference type="AlphaFoldDB" id="A0A099KBE5"/>
<comment type="caution">
    <text evidence="2">The sequence shown here is derived from an EMBL/GenBank/DDBJ whole genome shotgun (WGS) entry which is preliminary data.</text>
</comment>
<name>A0A099KBE5_COLPS</name>
<evidence type="ECO:0000313" key="2">
    <source>
        <dbReference type="EMBL" id="KGJ87631.1"/>
    </source>
</evidence>
<dbReference type="Gene3D" id="1.10.30.50">
    <property type="match status" value="1"/>
</dbReference>
<evidence type="ECO:0000313" key="3">
    <source>
        <dbReference type="Proteomes" id="UP000029843"/>
    </source>
</evidence>